<keyword evidence="8 10" id="KW-1133">Transmembrane helix</keyword>
<dbReference type="GO" id="GO:0008233">
    <property type="term" value="F:peptidase activity"/>
    <property type="evidence" value="ECO:0007669"/>
    <property type="project" value="UniProtKB-KW"/>
</dbReference>
<gene>
    <name evidence="11" type="ORF">ABOD76_10495</name>
</gene>
<keyword evidence="6 10" id="KW-0812">Transmembrane</keyword>
<dbReference type="GO" id="GO:0005886">
    <property type="term" value="C:plasma membrane"/>
    <property type="evidence" value="ECO:0007669"/>
    <property type="project" value="UniProtKB-SubCell"/>
</dbReference>
<protein>
    <recommendedName>
        <fullName evidence="3">Protease PrsW</fullName>
    </recommendedName>
</protein>
<proteinExistence type="inferred from homology"/>
<dbReference type="InterPro" id="IPR023596">
    <property type="entry name" value="Peptidase_PrsW_arch/bac"/>
</dbReference>
<sequence>MNLLLSLLSSLLPTGVWLWVFLRRDHEPEPAWLLLRTFAWGMFAWLVSATFGVSLGALGPVLVLLLGALTEEGSKLLAAATTLHEPDFDEPMDGLIYAVTAALGFALPENVSYGLGYGASAALWHGLITTLAHALFSAPIGYALTQARLRPAQARHWLLRGLGISVALHLSFNSLLSSGVQSGVQLLGLGAVLVLMWLLAGRYYGQFDNRHKRQPR</sequence>
<keyword evidence="5 11" id="KW-0645">Protease</keyword>
<dbReference type="InterPro" id="IPR026898">
    <property type="entry name" value="PrsW"/>
</dbReference>
<feature type="transmembrane region" description="Helical" evidence="10">
    <location>
        <begin position="42"/>
        <end position="66"/>
    </location>
</feature>
<dbReference type="AlphaFoldDB" id="A0AAU7UD60"/>
<dbReference type="PANTHER" id="PTHR36844:SF1">
    <property type="entry name" value="PROTEASE PRSW"/>
    <property type="match status" value="1"/>
</dbReference>
<organism evidence="11">
    <name type="scientific">Deinococcus sonorensis KR-87</name>
    <dbReference type="NCBI Taxonomy" id="694439"/>
    <lineage>
        <taxon>Bacteria</taxon>
        <taxon>Thermotogati</taxon>
        <taxon>Deinococcota</taxon>
        <taxon>Deinococci</taxon>
        <taxon>Deinococcales</taxon>
        <taxon>Deinococcaceae</taxon>
        <taxon>Deinococcus</taxon>
    </lineage>
</organism>
<feature type="transmembrane region" description="Helical" evidence="10">
    <location>
        <begin position="122"/>
        <end position="145"/>
    </location>
</feature>
<keyword evidence="4" id="KW-1003">Cell membrane</keyword>
<comment type="similarity">
    <text evidence="2">Belongs to the protease PrsW family.</text>
</comment>
<feature type="transmembrane region" description="Helical" evidence="10">
    <location>
        <begin position="182"/>
        <end position="204"/>
    </location>
</feature>
<keyword evidence="9 10" id="KW-0472">Membrane</keyword>
<evidence type="ECO:0000256" key="1">
    <source>
        <dbReference type="ARBA" id="ARBA00004651"/>
    </source>
</evidence>
<evidence type="ECO:0000256" key="3">
    <source>
        <dbReference type="ARBA" id="ARBA00018997"/>
    </source>
</evidence>
<evidence type="ECO:0000256" key="6">
    <source>
        <dbReference type="ARBA" id="ARBA00022692"/>
    </source>
</evidence>
<keyword evidence="7 11" id="KW-0378">Hydrolase</keyword>
<evidence type="ECO:0000256" key="4">
    <source>
        <dbReference type="ARBA" id="ARBA00022475"/>
    </source>
</evidence>
<dbReference type="PANTHER" id="PTHR36844">
    <property type="entry name" value="PROTEASE PRSW"/>
    <property type="match status" value="1"/>
</dbReference>
<evidence type="ECO:0000256" key="2">
    <source>
        <dbReference type="ARBA" id="ARBA00009165"/>
    </source>
</evidence>
<evidence type="ECO:0000256" key="9">
    <source>
        <dbReference type="ARBA" id="ARBA00023136"/>
    </source>
</evidence>
<reference evidence="11" key="1">
    <citation type="submission" date="2024-06" db="EMBL/GenBank/DDBJ databases">
        <title>Draft Genome Sequence of Deinococcus sonorensis Type Strain KR-87, a Biofilm Producing Representative of the Genus Deinococcus.</title>
        <authorList>
            <person name="Boren L.S."/>
            <person name="Grosso R.A."/>
            <person name="Hugenberg-Cox A.N."/>
            <person name="Hill J.T.E."/>
            <person name="Albert C.M."/>
            <person name="Tuohy J.M."/>
        </authorList>
    </citation>
    <scope>NUCLEOTIDE SEQUENCE</scope>
    <source>
        <strain evidence="11">KR-87</strain>
    </source>
</reference>
<evidence type="ECO:0000256" key="5">
    <source>
        <dbReference type="ARBA" id="ARBA00022670"/>
    </source>
</evidence>
<evidence type="ECO:0000256" key="10">
    <source>
        <dbReference type="SAM" id="Phobius"/>
    </source>
</evidence>
<evidence type="ECO:0000256" key="8">
    <source>
        <dbReference type="ARBA" id="ARBA00022989"/>
    </source>
</evidence>
<evidence type="ECO:0000313" key="11">
    <source>
        <dbReference type="EMBL" id="XBV86712.1"/>
    </source>
</evidence>
<dbReference type="PIRSF" id="PIRSF016933">
    <property type="entry name" value="PrsW"/>
    <property type="match status" value="1"/>
</dbReference>
<comment type="subcellular location">
    <subcellularLocation>
        <location evidence="1">Cell membrane</location>
        <topology evidence="1">Multi-pass membrane protein</topology>
    </subcellularLocation>
</comment>
<dbReference type="EMBL" id="CP158299">
    <property type="protein sequence ID" value="XBV86712.1"/>
    <property type="molecule type" value="Genomic_DNA"/>
</dbReference>
<dbReference type="RefSeq" id="WP_350244789.1">
    <property type="nucleotide sequence ID" value="NZ_CP158299.1"/>
</dbReference>
<dbReference type="KEGG" id="dsc:ABOD76_10495"/>
<feature type="transmembrane region" description="Helical" evidence="10">
    <location>
        <begin position="157"/>
        <end position="176"/>
    </location>
</feature>
<name>A0AAU7UD60_9DEIO</name>
<dbReference type="Pfam" id="PF13367">
    <property type="entry name" value="PrsW-protease"/>
    <property type="match status" value="1"/>
</dbReference>
<dbReference type="GO" id="GO:0006508">
    <property type="term" value="P:proteolysis"/>
    <property type="evidence" value="ECO:0007669"/>
    <property type="project" value="UniProtKB-KW"/>
</dbReference>
<evidence type="ECO:0000256" key="7">
    <source>
        <dbReference type="ARBA" id="ARBA00022801"/>
    </source>
</evidence>
<accession>A0AAU7UD60</accession>